<reference evidence="3" key="1">
    <citation type="submission" date="2017-09" db="EMBL/GenBank/DDBJ databases">
        <title>Depth-based differentiation of microbial function through sediment-hosted aquifers and enrichment of novel symbionts in the deep terrestrial subsurface.</title>
        <authorList>
            <person name="Probst A.J."/>
            <person name="Ladd B."/>
            <person name="Jarett J.K."/>
            <person name="Geller-Mcgrath D.E."/>
            <person name="Sieber C.M.K."/>
            <person name="Emerson J.B."/>
            <person name="Anantharaman K."/>
            <person name="Thomas B.C."/>
            <person name="Malmstrom R."/>
            <person name="Stieglmeier M."/>
            <person name="Klingl A."/>
            <person name="Woyke T."/>
            <person name="Ryan C.M."/>
            <person name="Banfield J.F."/>
        </authorList>
    </citation>
    <scope>NUCLEOTIDE SEQUENCE [LARGE SCALE GENOMIC DNA]</scope>
</reference>
<keyword evidence="1" id="KW-0472">Membrane</keyword>
<proteinExistence type="predicted"/>
<dbReference type="Proteomes" id="UP000230033">
    <property type="component" value="Unassembled WGS sequence"/>
</dbReference>
<comment type="caution">
    <text evidence="2">The sequence shown here is derived from an EMBL/GenBank/DDBJ whole genome shotgun (WGS) entry which is preliminary data.</text>
</comment>
<gene>
    <name evidence="2" type="ORF">COT65_00035</name>
</gene>
<accession>A0A2H0WNL8</accession>
<dbReference type="AlphaFoldDB" id="A0A2H0WNL8"/>
<keyword evidence="1" id="KW-1133">Transmembrane helix</keyword>
<keyword evidence="1" id="KW-0812">Transmembrane</keyword>
<evidence type="ECO:0000313" key="3">
    <source>
        <dbReference type="Proteomes" id="UP000230033"/>
    </source>
</evidence>
<feature type="transmembrane region" description="Helical" evidence="1">
    <location>
        <begin position="26"/>
        <end position="47"/>
    </location>
</feature>
<evidence type="ECO:0000256" key="1">
    <source>
        <dbReference type="SAM" id="Phobius"/>
    </source>
</evidence>
<protein>
    <submittedName>
        <fullName evidence="2">Uncharacterized protein</fullName>
    </submittedName>
</protein>
<dbReference type="EMBL" id="PEZJ01000001">
    <property type="protein sequence ID" value="PIS14233.1"/>
    <property type="molecule type" value="Genomic_DNA"/>
</dbReference>
<organism evidence="2 3">
    <name type="scientific">Candidatus Shapirobacteria bacterium CG09_land_8_20_14_0_10_47_13</name>
    <dbReference type="NCBI Taxonomy" id="1974481"/>
    <lineage>
        <taxon>Bacteria</taxon>
        <taxon>Candidatus Shapironibacteriota</taxon>
    </lineage>
</organism>
<name>A0A2H0WNL8_9BACT</name>
<evidence type="ECO:0000313" key="2">
    <source>
        <dbReference type="EMBL" id="PIS14233.1"/>
    </source>
</evidence>
<feature type="transmembrane region" description="Helical" evidence="1">
    <location>
        <begin position="53"/>
        <end position="71"/>
    </location>
</feature>
<sequence length="75" mass="8453">MARYKSKKILLTNEQLKLLARFFSDLAKGVALASIVGQGFVLEFAGLTRIASLVVWIFTACLFLFFGLYFSKEIK</sequence>